<name>D2VSW9_NAEGR</name>
<feature type="transmembrane region" description="Helical" evidence="5">
    <location>
        <begin position="509"/>
        <end position="533"/>
    </location>
</feature>
<keyword evidence="4 5" id="KW-0472">Membrane</keyword>
<dbReference type="Proteomes" id="UP000006671">
    <property type="component" value="Unassembled WGS sequence"/>
</dbReference>
<dbReference type="Pfam" id="PF01925">
    <property type="entry name" value="TauE"/>
    <property type="match status" value="2"/>
</dbReference>
<keyword evidence="2 5" id="KW-0812">Transmembrane</keyword>
<feature type="transmembrane region" description="Helical" evidence="5">
    <location>
        <begin position="163"/>
        <end position="184"/>
    </location>
</feature>
<evidence type="ECO:0000256" key="5">
    <source>
        <dbReference type="SAM" id="Phobius"/>
    </source>
</evidence>
<proteinExistence type="predicted"/>
<evidence type="ECO:0000256" key="3">
    <source>
        <dbReference type="ARBA" id="ARBA00022989"/>
    </source>
</evidence>
<feature type="transmembrane region" description="Helical" evidence="5">
    <location>
        <begin position="265"/>
        <end position="285"/>
    </location>
</feature>
<evidence type="ECO:0008006" key="8">
    <source>
        <dbReference type="Google" id="ProtNLM"/>
    </source>
</evidence>
<feature type="transmembrane region" description="Helical" evidence="5">
    <location>
        <begin position="204"/>
        <end position="224"/>
    </location>
</feature>
<dbReference type="VEuPathDB" id="AmoebaDB:NAEGRDRAFT_81115"/>
<dbReference type="GeneID" id="8850961"/>
<dbReference type="OMA" id="NMVHKIQ"/>
<evidence type="ECO:0000256" key="1">
    <source>
        <dbReference type="ARBA" id="ARBA00004141"/>
    </source>
</evidence>
<dbReference type="AlphaFoldDB" id="D2VSW9"/>
<dbReference type="KEGG" id="ngr:NAEGRDRAFT_81115"/>
<feature type="transmembrane region" description="Helical" evidence="5">
    <location>
        <begin position="540"/>
        <end position="563"/>
    </location>
</feature>
<sequence length="610" mass="67195">MFGIFSASSSISSAATAAVAGRRSYYKQHQEQIHRHHQRGKFLPTRTTTICLLLLIILLQLLSEANVVHSLTFSKRFWNANCTSETYLRDCGEELICDTSIGKCSFCANTTQCSTVFGSMRQCRRSILADQLQDLYPSLITDPRAPIHGGVCYHKDLFPQFSYLDAIATVISFLGSVLSTMAGIGGGGLIVPLMETAGQFPPQMAVGISKTMIFGASISNFIALSLKRHPHADRPLINYDVALLLQPTSLVGVLVGVLLNSMTPNWLIVLLSAIILTIVSLTTFVRAGRMWRAESAAKLVGSNNGSSANYHQITDNGVNNDTIISDDEDETFDRPKNTNNENVLETSLLGEDELEQMEQENIEKEEKKQIARKVLHNEKSTPFTKLFVLVLCWVIVFILTIVRGGHGAPSVFHIDHCSVWHWVLFAAMFPIMIAVSYMVGVYLVRKHKERSALVSHGYRFVAGDPHWSVGTVILYPVFSALSGVIAGMLGVGGGMIKSPMLLYLGLDPLVAAATASFMMLFTSSISSIQFVILGTVPFDYGLWYFVFGLFAGMVGQILMHFVFQKGRKSVLVFIVAFIIIVSTLCMTGFGIYNAVIMLQNNMYMGFHSIC</sequence>
<keyword evidence="7" id="KW-1185">Reference proteome</keyword>
<dbReference type="InterPro" id="IPR002781">
    <property type="entry name" value="TM_pro_TauE-like"/>
</dbReference>
<gene>
    <name evidence="6" type="ORF">NAEGRDRAFT_81115</name>
</gene>
<dbReference type="eggNOG" id="ENOG502QWNB">
    <property type="taxonomic scope" value="Eukaryota"/>
</dbReference>
<evidence type="ECO:0000313" key="6">
    <source>
        <dbReference type="EMBL" id="EFC39976.1"/>
    </source>
</evidence>
<dbReference type="RefSeq" id="XP_002672720.1">
    <property type="nucleotide sequence ID" value="XM_002672674.1"/>
</dbReference>
<dbReference type="STRING" id="5762.D2VSW9"/>
<feature type="transmembrane region" description="Helical" evidence="5">
    <location>
        <begin position="383"/>
        <end position="402"/>
    </location>
</feature>
<dbReference type="GO" id="GO:0031464">
    <property type="term" value="C:Cul4A-RING E3 ubiquitin ligase complex"/>
    <property type="evidence" value="ECO:0007669"/>
    <property type="project" value="TreeGrafter"/>
</dbReference>
<accession>D2VSW9</accession>
<evidence type="ECO:0000256" key="4">
    <source>
        <dbReference type="ARBA" id="ARBA00023136"/>
    </source>
</evidence>
<feature type="transmembrane region" description="Helical" evidence="5">
    <location>
        <begin position="47"/>
        <end position="68"/>
    </location>
</feature>
<evidence type="ECO:0000313" key="7">
    <source>
        <dbReference type="Proteomes" id="UP000006671"/>
    </source>
</evidence>
<organism evidence="7">
    <name type="scientific">Naegleria gruberi</name>
    <name type="common">Amoeba</name>
    <dbReference type="NCBI Taxonomy" id="5762"/>
    <lineage>
        <taxon>Eukaryota</taxon>
        <taxon>Discoba</taxon>
        <taxon>Heterolobosea</taxon>
        <taxon>Tetramitia</taxon>
        <taxon>Eutetramitia</taxon>
        <taxon>Vahlkampfiidae</taxon>
        <taxon>Naegleria</taxon>
    </lineage>
</organism>
<feature type="transmembrane region" description="Helical" evidence="5">
    <location>
        <begin position="422"/>
        <end position="444"/>
    </location>
</feature>
<feature type="transmembrane region" description="Helical" evidence="5">
    <location>
        <begin position="569"/>
        <end position="595"/>
    </location>
</feature>
<dbReference type="PANTHER" id="PTHR14255:SF3">
    <property type="entry name" value="SULFITE EXPORTER TAUE_SAFE FAMILY PROTEIN 5-RELATED"/>
    <property type="match status" value="1"/>
</dbReference>
<dbReference type="GO" id="GO:0016567">
    <property type="term" value="P:protein ubiquitination"/>
    <property type="evidence" value="ECO:0007669"/>
    <property type="project" value="TreeGrafter"/>
</dbReference>
<protein>
    <recommendedName>
        <fullName evidence="8">Sulfite exporter TauE/SafE</fullName>
    </recommendedName>
</protein>
<reference evidence="6 7" key="1">
    <citation type="journal article" date="2010" name="Cell">
        <title>The genome of Naegleria gruberi illuminates early eukaryotic versatility.</title>
        <authorList>
            <person name="Fritz-Laylin L.K."/>
            <person name="Prochnik S.E."/>
            <person name="Ginger M.L."/>
            <person name="Dacks J.B."/>
            <person name="Carpenter M.L."/>
            <person name="Field M.C."/>
            <person name="Kuo A."/>
            <person name="Paredez A."/>
            <person name="Chapman J."/>
            <person name="Pham J."/>
            <person name="Shu S."/>
            <person name="Neupane R."/>
            <person name="Cipriano M."/>
            <person name="Mancuso J."/>
            <person name="Tu H."/>
            <person name="Salamov A."/>
            <person name="Lindquist E."/>
            <person name="Shapiro H."/>
            <person name="Lucas S."/>
            <person name="Grigoriev I.V."/>
            <person name="Cande W.Z."/>
            <person name="Fulton C."/>
            <person name="Rokhsar D.S."/>
            <person name="Dawson S.C."/>
        </authorList>
    </citation>
    <scope>NUCLEOTIDE SEQUENCE [LARGE SCALE GENOMIC DNA]</scope>
    <source>
        <strain evidence="6 7">NEG-M</strain>
    </source>
</reference>
<keyword evidence="3 5" id="KW-1133">Transmembrane helix</keyword>
<dbReference type="InParanoid" id="D2VSW9"/>
<evidence type="ECO:0000256" key="2">
    <source>
        <dbReference type="ARBA" id="ARBA00022692"/>
    </source>
</evidence>
<dbReference type="OrthoDB" id="434519at2759"/>
<comment type="subcellular location">
    <subcellularLocation>
        <location evidence="1">Membrane</location>
        <topology evidence="1">Multi-pass membrane protein</topology>
    </subcellularLocation>
</comment>
<feature type="transmembrane region" description="Helical" evidence="5">
    <location>
        <begin position="465"/>
        <end position="489"/>
    </location>
</feature>
<dbReference type="GO" id="GO:0016020">
    <property type="term" value="C:membrane"/>
    <property type="evidence" value="ECO:0007669"/>
    <property type="project" value="UniProtKB-SubCell"/>
</dbReference>
<dbReference type="EMBL" id="GG738895">
    <property type="protein sequence ID" value="EFC39976.1"/>
    <property type="molecule type" value="Genomic_DNA"/>
</dbReference>
<feature type="transmembrane region" description="Helical" evidence="5">
    <location>
        <begin position="236"/>
        <end position="259"/>
    </location>
</feature>
<dbReference type="PANTHER" id="PTHR14255">
    <property type="entry name" value="CEREBLON"/>
    <property type="match status" value="1"/>
</dbReference>